<reference evidence="1 2" key="1">
    <citation type="submission" date="2014-07" db="EMBL/GenBank/DDBJ databases">
        <title>Whole Genome Sequence of the Amycolatopsis methanolica 239.</title>
        <authorList>
            <person name="Tang B."/>
        </authorList>
    </citation>
    <scope>NUCLEOTIDE SEQUENCE [LARGE SCALE GENOMIC DNA]</scope>
    <source>
        <strain evidence="1 2">239</strain>
    </source>
</reference>
<dbReference type="OrthoDB" id="4864805at2"/>
<sequence length="139" mass="14927">MSLDVRREGEHEFVGRNERGASVRIGRKGAPGSFSPAELLQIAAAGCAAVTAEELITRRTDAPLRVAVTADRREGASELDAVHVLFDVDLSTLADDERDKVVAAVDRAIERLCTVSRTLKKGIPVTEEFAGGPEDGSRR</sequence>
<dbReference type="InterPro" id="IPR015946">
    <property type="entry name" value="KH_dom-like_a/b"/>
</dbReference>
<dbReference type="KEGG" id="amq:AMETH_1403"/>
<keyword evidence="2" id="KW-1185">Reference proteome</keyword>
<dbReference type="eggNOG" id="COG1765">
    <property type="taxonomic scope" value="Bacteria"/>
</dbReference>
<dbReference type="STRING" id="1068978.AMETH_1403"/>
<accession>A0A076MRM4</accession>
<dbReference type="AlphaFoldDB" id="A0A076MRM4"/>
<dbReference type="RefSeq" id="WP_017987356.1">
    <property type="nucleotide sequence ID" value="NZ_AQUL01000001.1"/>
</dbReference>
<dbReference type="Gene3D" id="3.30.300.20">
    <property type="match status" value="1"/>
</dbReference>
<dbReference type="InterPro" id="IPR003718">
    <property type="entry name" value="OsmC/Ohr_fam"/>
</dbReference>
<gene>
    <name evidence="1" type="ORF">AMETH_1403</name>
</gene>
<proteinExistence type="predicted"/>
<protein>
    <submittedName>
        <fullName evidence="1">OsmC-like protein</fullName>
    </submittedName>
</protein>
<name>A0A076MRM4_AMYME</name>
<dbReference type="SUPFAM" id="SSF82784">
    <property type="entry name" value="OsmC-like"/>
    <property type="match status" value="1"/>
</dbReference>
<dbReference type="EMBL" id="CP009110">
    <property type="protein sequence ID" value="AIJ21495.1"/>
    <property type="molecule type" value="Genomic_DNA"/>
</dbReference>
<dbReference type="PATRIC" id="fig|1068978.7.peg.1481"/>
<evidence type="ECO:0000313" key="1">
    <source>
        <dbReference type="EMBL" id="AIJ21495.1"/>
    </source>
</evidence>
<dbReference type="Pfam" id="PF02566">
    <property type="entry name" value="OsmC"/>
    <property type="match status" value="1"/>
</dbReference>
<dbReference type="HOGENOM" id="CLU_114057_0_0_11"/>
<dbReference type="InterPro" id="IPR036102">
    <property type="entry name" value="OsmC/Ohrsf"/>
</dbReference>
<dbReference type="PANTHER" id="PTHR34352:SF1">
    <property type="entry name" value="PROTEIN YHFA"/>
    <property type="match status" value="1"/>
</dbReference>
<dbReference type="Proteomes" id="UP000062973">
    <property type="component" value="Chromosome"/>
</dbReference>
<organism evidence="1 2">
    <name type="scientific">Amycolatopsis methanolica 239</name>
    <dbReference type="NCBI Taxonomy" id="1068978"/>
    <lineage>
        <taxon>Bacteria</taxon>
        <taxon>Bacillati</taxon>
        <taxon>Actinomycetota</taxon>
        <taxon>Actinomycetes</taxon>
        <taxon>Pseudonocardiales</taxon>
        <taxon>Pseudonocardiaceae</taxon>
        <taxon>Amycolatopsis</taxon>
        <taxon>Amycolatopsis methanolica group</taxon>
    </lineage>
</organism>
<dbReference type="PANTHER" id="PTHR34352">
    <property type="entry name" value="PROTEIN YHFA"/>
    <property type="match status" value="1"/>
</dbReference>
<evidence type="ECO:0000313" key="2">
    <source>
        <dbReference type="Proteomes" id="UP000062973"/>
    </source>
</evidence>